<organism evidence="1 2">
    <name type="scientific">Halorubrum pleomorphic virus 2</name>
    <dbReference type="NCBI Taxonomy" id="1156719"/>
    <lineage>
        <taxon>Viruses</taxon>
        <taxon>Monodnaviria</taxon>
        <taxon>Trapavirae</taxon>
        <taxon>Saleviricota</taxon>
        <taxon>Huolimaviricetes</taxon>
        <taxon>Haloruvirales</taxon>
        <taxon>Pleolipoviridae</taxon>
        <taxon>Alphapleolipovirus</taxon>
        <taxon>Alphapleolipovirus thailandense</taxon>
    </lineage>
</organism>
<keyword evidence="2" id="KW-1185">Reference proteome</keyword>
<name>H9ABM3_9VIRU</name>
<sequence length="65" mass="7128">MSKYEEVDEIAVFFDRSEDMFRAVSESTGAVGWGATYERAVRACAEKAQSEGTVRWCADGQATLG</sequence>
<dbReference type="KEGG" id="vg:11948253"/>
<accession>H9ABM3</accession>
<dbReference type="GeneID" id="11948253"/>
<evidence type="ECO:0000313" key="2">
    <source>
        <dbReference type="Proteomes" id="UP000007571"/>
    </source>
</evidence>
<dbReference type="EMBL" id="JN882264">
    <property type="protein sequence ID" value="AFD03993.1"/>
    <property type="molecule type" value="Genomic_DNA"/>
</dbReference>
<protein>
    <submittedName>
        <fullName evidence="1">ORF9</fullName>
    </submittedName>
</protein>
<proteinExistence type="predicted"/>
<gene>
    <name evidence="1" type="primary">ORF9</name>
</gene>
<reference evidence="1 2" key="1">
    <citation type="journal article" date="2012" name="Nucleic Acids Res.">
        <title>Related haloarchaeal pleomorphic viruses contain different genome types.</title>
        <authorList>
            <person name="Sencilo A."/>
            <person name="Paulin L."/>
            <person name="Kellner S."/>
            <person name="Helm M."/>
            <person name="Roine E."/>
        </authorList>
    </citation>
    <scope>NUCLEOTIDE SEQUENCE [LARGE SCALE GENOMIC DNA]</scope>
</reference>
<evidence type="ECO:0000313" key="1">
    <source>
        <dbReference type="EMBL" id="AFD03993.1"/>
    </source>
</evidence>
<dbReference type="RefSeq" id="YP_005454266.1">
    <property type="nucleotide sequence ID" value="NC_017087.1"/>
</dbReference>
<dbReference type="Proteomes" id="UP000007571">
    <property type="component" value="Segment"/>
</dbReference>